<keyword evidence="4" id="KW-1185">Reference proteome</keyword>
<dbReference type="InterPro" id="IPR032465">
    <property type="entry name" value="ACMSD"/>
</dbReference>
<name>A0ABP8RZZ2_9PSEU</name>
<keyword evidence="1" id="KW-0456">Lyase</keyword>
<dbReference type="PANTHER" id="PTHR21240:SF28">
    <property type="entry name" value="ISO-OROTATE DECARBOXYLASE (EUROFUNG)"/>
    <property type="match status" value="1"/>
</dbReference>
<comment type="caution">
    <text evidence="3">The sequence shown here is derived from an EMBL/GenBank/DDBJ whole genome shotgun (WGS) entry which is preliminary data.</text>
</comment>
<protein>
    <recommendedName>
        <fullName evidence="2">Amidohydrolase-related domain-containing protein</fullName>
    </recommendedName>
</protein>
<dbReference type="Proteomes" id="UP001501598">
    <property type="component" value="Unassembled WGS sequence"/>
</dbReference>
<accession>A0ABP8RZZ2</accession>
<sequence>MSDRLLIISGDGHVALPMAEYRPYLEEKYHSAFDDLLGSTAKTTINFFDVLDPELAERHKATIYDSGAIEGHWDPERRVQELAKDGIVGELLFPDGTPFSAGGLGSARTRFPGELELAGARAYNRWVADFTAGQPALGAQAILCLHDVAEAVKDVYRAKELGFKSLFMPGMDDGKPLFWDPCYEPLWSAAEEVGLPLNFHGGTGMPDYGGAVLPGVPGEVRARISGFEFAWWAHRPFWFLIWSGVLERHAGLRIAFTEQHSDWVIQVLAMMDHSWHNSMMNDSLKKIVKRPPSEYYKRQVWIGSSLLSRGELVTRDRIGTDKMMFGADFPHPEGTFGVTREYLRATIGATDMTDDEIRAFLGGNAASFYGFDVDALRPMADSHGLTLDEIRVPLPQGEEEILRRVDALRPTITLSDMR</sequence>
<dbReference type="SUPFAM" id="SSF51556">
    <property type="entry name" value="Metallo-dependent hydrolases"/>
    <property type="match status" value="1"/>
</dbReference>
<dbReference type="PANTHER" id="PTHR21240">
    <property type="entry name" value="2-AMINO-3-CARBOXYLMUCONATE-6-SEMIALDEHYDE DECARBOXYLASE"/>
    <property type="match status" value="1"/>
</dbReference>
<evidence type="ECO:0000256" key="1">
    <source>
        <dbReference type="ARBA" id="ARBA00023239"/>
    </source>
</evidence>
<evidence type="ECO:0000313" key="3">
    <source>
        <dbReference type="EMBL" id="GAA4553678.1"/>
    </source>
</evidence>
<dbReference type="InterPro" id="IPR006680">
    <property type="entry name" value="Amidohydro-rel"/>
</dbReference>
<dbReference type="EMBL" id="BAABGT010000076">
    <property type="protein sequence ID" value="GAA4553678.1"/>
    <property type="molecule type" value="Genomic_DNA"/>
</dbReference>
<evidence type="ECO:0000313" key="4">
    <source>
        <dbReference type="Proteomes" id="UP001501598"/>
    </source>
</evidence>
<reference evidence="4" key="1">
    <citation type="journal article" date="2019" name="Int. J. Syst. Evol. Microbiol.">
        <title>The Global Catalogue of Microorganisms (GCM) 10K type strain sequencing project: providing services to taxonomists for standard genome sequencing and annotation.</title>
        <authorList>
            <consortium name="The Broad Institute Genomics Platform"/>
            <consortium name="The Broad Institute Genome Sequencing Center for Infectious Disease"/>
            <person name="Wu L."/>
            <person name="Ma J."/>
        </authorList>
    </citation>
    <scope>NUCLEOTIDE SEQUENCE [LARGE SCALE GENOMIC DNA]</scope>
    <source>
        <strain evidence="4">JCM 17906</strain>
    </source>
</reference>
<organism evidence="3 4">
    <name type="scientific">Pseudonocardia xishanensis</name>
    <dbReference type="NCBI Taxonomy" id="630995"/>
    <lineage>
        <taxon>Bacteria</taxon>
        <taxon>Bacillati</taxon>
        <taxon>Actinomycetota</taxon>
        <taxon>Actinomycetes</taxon>
        <taxon>Pseudonocardiales</taxon>
        <taxon>Pseudonocardiaceae</taxon>
        <taxon>Pseudonocardia</taxon>
    </lineage>
</organism>
<feature type="domain" description="Amidohydrolase-related" evidence="2">
    <location>
        <begin position="107"/>
        <end position="371"/>
    </location>
</feature>
<dbReference type="InterPro" id="IPR032466">
    <property type="entry name" value="Metal_Hydrolase"/>
</dbReference>
<dbReference type="RefSeq" id="WP_345423411.1">
    <property type="nucleotide sequence ID" value="NZ_BAABGT010000076.1"/>
</dbReference>
<proteinExistence type="predicted"/>
<dbReference type="Gene3D" id="3.20.20.140">
    <property type="entry name" value="Metal-dependent hydrolases"/>
    <property type="match status" value="1"/>
</dbReference>
<dbReference type="Pfam" id="PF04909">
    <property type="entry name" value="Amidohydro_2"/>
    <property type="match status" value="1"/>
</dbReference>
<evidence type="ECO:0000259" key="2">
    <source>
        <dbReference type="Pfam" id="PF04909"/>
    </source>
</evidence>
<gene>
    <name evidence="3" type="ORF">GCM10023175_50150</name>
</gene>